<reference evidence="2 3" key="1">
    <citation type="submission" date="2016-09" db="EMBL/GenBank/DDBJ databases">
        <title>Genomic Taxonomy of the Vibrionaceae.</title>
        <authorList>
            <person name="Gonzalez-Castillo A."/>
            <person name="Gomez-Gil B."/>
            <person name="Enciso-Ibarra K."/>
        </authorList>
    </citation>
    <scope>NUCLEOTIDE SEQUENCE [LARGE SCALE GENOMIC DNA]</scope>
    <source>
        <strain evidence="2 3">CAIM 703</strain>
    </source>
</reference>
<proteinExistence type="predicted"/>
<dbReference type="OrthoDB" id="5296954at2"/>
<feature type="chain" id="PRO_5013226253" description="DUF3833 domain-containing protein" evidence="1">
    <location>
        <begin position="23"/>
        <end position="174"/>
    </location>
</feature>
<protein>
    <recommendedName>
        <fullName evidence="4">DUF3833 domain-containing protein</fullName>
    </recommendedName>
</protein>
<dbReference type="InterPro" id="IPR024409">
    <property type="entry name" value="DUF3833"/>
</dbReference>
<dbReference type="Proteomes" id="UP000186313">
    <property type="component" value="Unassembled WGS sequence"/>
</dbReference>
<accession>A0A1Q9HEL1</accession>
<dbReference type="PROSITE" id="PS51257">
    <property type="entry name" value="PROKAR_LIPOPROTEIN"/>
    <property type="match status" value="1"/>
</dbReference>
<keyword evidence="1" id="KW-0732">Signal</keyword>
<feature type="signal peptide" evidence="1">
    <location>
        <begin position="1"/>
        <end position="22"/>
    </location>
</feature>
<evidence type="ECO:0000313" key="3">
    <source>
        <dbReference type="Proteomes" id="UP000186313"/>
    </source>
</evidence>
<name>A0A1Q9HEL1_9VIBR</name>
<organism evidence="2 3">
    <name type="scientific">Vibrio panuliri</name>
    <dbReference type="NCBI Taxonomy" id="1381081"/>
    <lineage>
        <taxon>Bacteria</taxon>
        <taxon>Pseudomonadati</taxon>
        <taxon>Pseudomonadota</taxon>
        <taxon>Gammaproteobacteria</taxon>
        <taxon>Vibrionales</taxon>
        <taxon>Vibrionaceae</taxon>
        <taxon>Vibrio</taxon>
    </lineage>
</organism>
<dbReference type="STRING" id="1381081.BIY22_07930"/>
<dbReference type="AlphaFoldDB" id="A0A1Q9HEL1"/>
<dbReference type="EMBL" id="MJMJ01000023">
    <property type="protein sequence ID" value="OLQ88090.1"/>
    <property type="molecule type" value="Genomic_DNA"/>
</dbReference>
<sequence>MRARLMAMLFSLLVLVGCGSQLDDYKQSSPAFALFDYFEGEVTAWGMVQDFSGKKTRSFEVSIVGTVEGEKLTLVEDFVYSDGVEEQRIWQINKLADGRYQGTAQDIIGLAHGAEQGNAMRWQYDFGLPYEGSTITVVMDDWLFRQDDRHLFNITKVKKFGVQVATVTIFFQKQ</sequence>
<dbReference type="Pfam" id="PF12915">
    <property type="entry name" value="DUF3833"/>
    <property type="match status" value="1"/>
</dbReference>
<comment type="caution">
    <text evidence="2">The sequence shown here is derived from an EMBL/GenBank/DDBJ whole genome shotgun (WGS) entry which is preliminary data.</text>
</comment>
<evidence type="ECO:0000256" key="1">
    <source>
        <dbReference type="SAM" id="SignalP"/>
    </source>
</evidence>
<evidence type="ECO:0008006" key="4">
    <source>
        <dbReference type="Google" id="ProtNLM"/>
    </source>
</evidence>
<gene>
    <name evidence="2" type="ORF">BIY22_07930</name>
</gene>
<evidence type="ECO:0000313" key="2">
    <source>
        <dbReference type="EMBL" id="OLQ88090.1"/>
    </source>
</evidence>